<dbReference type="RefSeq" id="WP_193668810.1">
    <property type="nucleotide sequence ID" value="NZ_JACDTV010000006.1"/>
</dbReference>
<keyword evidence="1" id="KW-1133">Transmembrane helix</keyword>
<name>A0ABS2M504_9ACTN</name>
<organism evidence="2 3">
    <name type="scientific">Nocardioides salarius</name>
    <dbReference type="NCBI Taxonomy" id="374513"/>
    <lineage>
        <taxon>Bacteria</taxon>
        <taxon>Bacillati</taxon>
        <taxon>Actinomycetota</taxon>
        <taxon>Actinomycetes</taxon>
        <taxon>Propionibacteriales</taxon>
        <taxon>Nocardioidaceae</taxon>
        <taxon>Nocardioides</taxon>
    </lineage>
</organism>
<evidence type="ECO:0008006" key="4">
    <source>
        <dbReference type="Google" id="ProtNLM"/>
    </source>
</evidence>
<dbReference type="Proteomes" id="UP000732378">
    <property type="component" value="Unassembled WGS sequence"/>
</dbReference>
<comment type="caution">
    <text evidence="2">The sequence shown here is derived from an EMBL/GenBank/DDBJ whole genome shotgun (WGS) entry which is preliminary data.</text>
</comment>
<evidence type="ECO:0000313" key="3">
    <source>
        <dbReference type="Proteomes" id="UP000732378"/>
    </source>
</evidence>
<keyword evidence="3" id="KW-1185">Reference proteome</keyword>
<reference evidence="2 3" key="1">
    <citation type="submission" date="2021-01" db="EMBL/GenBank/DDBJ databases">
        <title>Sequencing the genomes of 1000 actinobacteria strains.</title>
        <authorList>
            <person name="Klenk H.-P."/>
        </authorList>
    </citation>
    <scope>NUCLEOTIDE SEQUENCE [LARGE SCALE GENOMIC DNA]</scope>
    <source>
        <strain evidence="2 3">DSM 18239</strain>
    </source>
</reference>
<keyword evidence="1" id="KW-0812">Transmembrane</keyword>
<evidence type="ECO:0000313" key="2">
    <source>
        <dbReference type="EMBL" id="MBM7506264.1"/>
    </source>
</evidence>
<proteinExistence type="predicted"/>
<feature type="transmembrane region" description="Helical" evidence="1">
    <location>
        <begin position="12"/>
        <end position="36"/>
    </location>
</feature>
<gene>
    <name evidence="2" type="ORF">JOE61_000078</name>
</gene>
<dbReference type="EMBL" id="JAFBBZ010000001">
    <property type="protein sequence ID" value="MBM7506264.1"/>
    <property type="molecule type" value="Genomic_DNA"/>
</dbReference>
<protein>
    <recommendedName>
        <fullName evidence="4">DUF4190 domain-containing protein</fullName>
    </recommendedName>
</protein>
<feature type="transmembrane region" description="Helical" evidence="1">
    <location>
        <begin position="72"/>
        <end position="99"/>
    </location>
</feature>
<keyword evidence="1" id="KW-0472">Membrane</keyword>
<evidence type="ECO:0000256" key="1">
    <source>
        <dbReference type="SAM" id="Phobius"/>
    </source>
</evidence>
<accession>A0ABS2M504</accession>
<feature type="transmembrane region" description="Helical" evidence="1">
    <location>
        <begin position="48"/>
        <end position="65"/>
    </location>
</feature>
<sequence>MTTTLPETPRRAFAVPAFAGVLVGIAAVAVACFVLVPRHGDLSPLADAVVAVGGSIALAGLALCVPARTRALGAGVAAGAVLGLLLAWSALIVFVFLVIGP</sequence>